<keyword evidence="2" id="KW-1185">Reference proteome</keyword>
<reference evidence="1 2" key="1">
    <citation type="journal article" date="2014" name="Nature">
        <title>An environmental bacterial taxon with a large and distinct metabolic repertoire.</title>
        <authorList>
            <person name="Wilson M.C."/>
            <person name="Mori T."/>
            <person name="Ruckert C."/>
            <person name="Uria A.R."/>
            <person name="Helf M.J."/>
            <person name="Takada K."/>
            <person name="Gernert C."/>
            <person name="Steffens U.A."/>
            <person name="Heycke N."/>
            <person name="Schmitt S."/>
            <person name="Rinke C."/>
            <person name="Helfrich E.J."/>
            <person name="Brachmann A.O."/>
            <person name="Gurgui C."/>
            <person name="Wakimoto T."/>
            <person name="Kracht M."/>
            <person name="Crusemann M."/>
            <person name="Hentschel U."/>
            <person name="Abe I."/>
            <person name="Matsunaga S."/>
            <person name="Kalinowski J."/>
            <person name="Takeyama H."/>
            <person name="Piel J."/>
        </authorList>
    </citation>
    <scope>NUCLEOTIDE SEQUENCE [LARGE SCALE GENOMIC DNA]</scope>
    <source>
        <strain evidence="2">TSY1</strain>
    </source>
</reference>
<proteinExistence type="predicted"/>
<name>W4LVQ0_ENTF1</name>
<protein>
    <recommendedName>
        <fullName evidence="3">DUF928 domain-containing protein</fullName>
    </recommendedName>
</protein>
<dbReference type="AlphaFoldDB" id="W4LVQ0"/>
<comment type="caution">
    <text evidence="1">The sequence shown here is derived from an EMBL/GenBank/DDBJ whole genome shotgun (WGS) entry which is preliminary data.</text>
</comment>
<dbReference type="Proteomes" id="UP000019141">
    <property type="component" value="Unassembled WGS sequence"/>
</dbReference>
<dbReference type="EMBL" id="AZHW01000168">
    <property type="protein sequence ID" value="ETX02194.1"/>
    <property type="molecule type" value="Genomic_DNA"/>
</dbReference>
<evidence type="ECO:0000313" key="2">
    <source>
        <dbReference type="Proteomes" id="UP000019141"/>
    </source>
</evidence>
<evidence type="ECO:0000313" key="1">
    <source>
        <dbReference type="EMBL" id="ETX02194.1"/>
    </source>
</evidence>
<dbReference type="HOGENOM" id="CLU_061545_2_1_7"/>
<organism evidence="1 2">
    <name type="scientific">Entotheonella factor</name>
    <dbReference type="NCBI Taxonomy" id="1429438"/>
    <lineage>
        <taxon>Bacteria</taxon>
        <taxon>Pseudomonadati</taxon>
        <taxon>Nitrospinota/Tectimicrobiota group</taxon>
        <taxon>Candidatus Tectimicrobiota</taxon>
        <taxon>Candidatus Entotheonellia</taxon>
        <taxon>Candidatus Entotheonellales</taxon>
        <taxon>Candidatus Entotheonellaceae</taxon>
        <taxon>Candidatus Entotheonella</taxon>
    </lineage>
</organism>
<sequence length="187" mass="20470">MGGGSRGTGSIIELSALTPEQSGLTVQEQPSLFWYLSEKTTYPLELIVSVDRAKQPMLVTRLRPPSQPGIQRVRLTDYDVSLKPGVTYRWFVALIPDLERRSKDIIAGGGVERIPLPDAIRSRLGRTEAERMPHLYAEAGLWYDALATISDLIEAAPADLGLRQQRAALLEQVGLGTVAAYDVANGQ</sequence>
<dbReference type="InterPro" id="IPR010328">
    <property type="entry name" value="DUF928"/>
</dbReference>
<accession>W4LVQ0</accession>
<dbReference type="Pfam" id="PF06051">
    <property type="entry name" value="DUF928"/>
    <property type="match status" value="1"/>
</dbReference>
<evidence type="ECO:0008006" key="3">
    <source>
        <dbReference type="Google" id="ProtNLM"/>
    </source>
</evidence>
<gene>
    <name evidence="1" type="ORF">ETSY1_04455</name>
</gene>